<reference evidence="1 2" key="1">
    <citation type="submission" date="2020-04" db="EMBL/GenBank/DDBJ databases">
        <title>Molecular characterization of pseudomonads from Agaricus bisporus reveal novel blotch 2 pathogens in Western Europe.</title>
        <authorList>
            <person name="Taparia T."/>
            <person name="Krijger M."/>
            <person name="Haynes E."/>
            <person name="Elpinstone J.G."/>
            <person name="Noble R."/>
            <person name="Van Der Wolf J."/>
        </authorList>
    </citation>
    <scope>NUCLEOTIDE SEQUENCE [LARGE SCALE GENOMIC DNA]</scope>
    <source>
        <strain evidence="1 2">F1001</strain>
    </source>
</reference>
<evidence type="ECO:0000313" key="2">
    <source>
        <dbReference type="Proteomes" id="UP000582981"/>
    </source>
</evidence>
<sequence>MKRKRLKLAPPTYLSLVVYLALSPNIEVGFNHSWQVHADGSETRNLQVDIKKFEHGKLINGGEKNTLSHR</sequence>
<protein>
    <submittedName>
        <fullName evidence="1">Uncharacterized protein</fullName>
    </submittedName>
</protein>
<proteinExistence type="predicted"/>
<dbReference type="AlphaFoldDB" id="A0A7Y7WGJ6"/>
<gene>
    <name evidence="1" type="ORF">HX829_20155</name>
</gene>
<dbReference type="EMBL" id="JACAPU010000022">
    <property type="protein sequence ID" value="NWB48801.1"/>
    <property type="molecule type" value="Genomic_DNA"/>
</dbReference>
<name>A0A7Y7WGJ6_9PSED</name>
<organism evidence="1 2">
    <name type="scientific">Pseudomonas gingeri</name>
    <dbReference type="NCBI Taxonomy" id="117681"/>
    <lineage>
        <taxon>Bacteria</taxon>
        <taxon>Pseudomonadati</taxon>
        <taxon>Pseudomonadota</taxon>
        <taxon>Gammaproteobacteria</taxon>
        <taxon>Pseudomonadales</taxon>
        <taxon>Pseudomonadaceae</taxon>
        <taxon>Pseudomonas</taxon>
    </lineage>
</organism>
<evidence type="ECO:0000313" key="1">
    <source>
        <dbReference type="EMBL" id="NWB48801.1"/>
    </source>
</evidence>
<dbReference type="Proteomes" id="UP000582981">
    <property type="component" value="Unassembled WGS sequence"/>
</dbReference>
<accession>A0A7Y7WGJ6</accession>
<dbReference type="RefSeq" id="WP_177144861.1">
    <property type="nucleotide sequence ID" value="NZ_JACAPU010000022.1"/>
</dbReference>
<comment type="caution">
    <text evidence="1">The sequence shown here is derived from an EMBL/GenBank/DDBJ whole genome shotgun (WGS) entry which is preliminary data.</text>
</comment>